<dbReference type="AlphaFoldDB" id="A0A014PRJ1"/>
<gene>
    <name evidence="1" type="ORF">X797_006535</name>
</gene>
<reference evidence="1 2" key="1">
    <citation type="submission" date="2014-02" db="EMBL/GenBank/DDBJ databases">
        <title>The genome sequence of the entomopathogenic fungus Metarhizium robertsii ARSEF 2575.</title>
        <authorList>
            <person name="Giuliano Garisto Donzelli B."/>
            <person name="Roe B.A."/>
            <person name="Macmil S.L."/>
            <person name="Krasnoff S.B."/>
            <person name="Gibson D.M."/>
        </authorList>
    </citation>
    <scope>NUCLEOTIDE SEQUENCE [LARGE SCALE GENOMIC DNA]</scope>
    <source>
        <strain evidence="1 2">ARSEF 2575</strain>
    </source>
</reference>
<evidence type="ECO:0000313" key="1">
    <source>
        <dbReference type="EMBL" id="EXV00473.1"/>
    </source>
</evidence>
<proteinExistence type="predicted"/>
<comment type="caution">
    <text evidence="1">The sequence shown here is derived from an EMBL/GenBank/DDBJ whole genome shotgun (WGS) entry which is preliminary data.</text>
</comment>
<dbReference type="Proteomes" id="UP000030151">
    <property type="component" value="Unassembled WGS sequence"/>
</dbReference>
<sequence length="144" mass="15822">MVDLAPPLKLALLPDSDLARNPRGSVWLRDCDGDRDCVFHCQYFIAATAYKYNHNDLGKLISSILPTNCANNVRDPSRLRNNWSVKLPFEPLHIGMAYFCLTVAQKVGIAVGSAVAGCILAGGLFYIWGIYIQASIGVNVHVQM</sequence>
<dbReference type="EMBL" id="JELW01000013">
    <property type="protein sequence ID" value="EXV00473.1"/>
    <property type="molecule type" value="Genomic_DNA"/>
</dbReference>
<organism evidence="1 2">
    <name type="scientific">Metarhizium robertsii</name>
    <dbReference type="NCBI Taxonomy" id="568076"/>
    <lineage>
        <taxon>Eukaryota</taxon>
        <taxon>Fungi</taxon>
        <taxon>Dikarya</taxon>
        <taxon>Ascomycota</taxon>
        <taxon>Pezizomycotina</taxon>
        <taxon>Sordariomycetes</taxon>
        <taxon>Hypocreomycetidae</taxon>
        <taxon>Hypocreales</taxon>
        <taxon>Clavicipitaceae</taxon>
        <taxon>Metarhizium</taxon>
    </lineage>
</organism>
<name>A0A014PRJ1_9HYPO</name>
<dbReference type="HOGENOM" id="CLU_1796932_0_0_1"/>
<accession>A0A014PRJ1</accession>
<evidence type="ECO:0000313" key="2">
    <source>
        <dbReference type="Proteomes" id="UP000030151"/>
    </source>
</evidence>
<protein>
    <submittedName>
        <fullName evidence="1">Uncharacterized protein</fullName>
    </submittedName>
</protein>